<dbReference type="GO" id="GO:0006094">
    <property type="term" value="P:gluconeogenesis"/>
    <property type="evidence" value="ECO:0007669"/>
    <property type="project" value="UniProtKB-UniPathway"/>
</dbReference>
<evidence type="ECO:0000256" key="2">
    <source>
        <dbReference type="ARBA" id="ARBA00002988"/>
    </source>
</evidence>
<dbReference type="SUPFAM" id="SSF51735">
    <property type="entry name" value="NAD(P)-binding Rossmann-fold domains"/>
    <property type="match status" value="1"/>
</dbReference>
<dbReference type="OrthoDB" id="9765468at2"/>
<evidence type="ECO:0000313" key="17">
    <source>
        <dbReference type="Proteomes" id="UP000295124"/>
    </source>
</evidence>
<feature type="domain" description="Glyceraldehyde 3-phosphate dehydrogenase NAD(P) binding" evidence="15">
    <location>
        <begin position="72"/>
        <end position="182"/>
    </location>
</feature>
<dbReference type="Pfam" id="PF00044">
    <property type="entry name" value="Gp_dh_N"/>
    <property type="match status" value="1"/>
</dbReference>
<dbReference type="EC" id="2.7.9.2" evidence="5"/>
<comment type="catalytic activity">
    <reaction evidence="14">
        <text>pyruvate + ATP + H2O = phosphoenolpyruvate + AMP + phosphate + 2 H(+)</text>
        <dbReference type="Rhea" id="RHEA:11364"/>
        <dbReference type="ChEBI" id="CHEBI:15361"/>
        <dbReference type="ChEBI" id="CHEBI:15377"/>
        <dbReference type="ChEBI" id="CHEBI:15378"/>
        <dbReference type="ChEBI" id="CHEBI:30616"/>
        <dbReference type="ChEBI" id="CHEBI:43474"/>
        <dbReference type="ChEBI" id="CHEBI:58702"/>
        <dbReference type="ChEBI" id="CHEBI:456215"/>
        <dbReference type="EC" id="2.7.9.2"/>
    </reaction>
</comment>
<evidence type="ECO:0000256" key="11">
    <source>
        <dbReference type="ARBA" id="ARBA00022840"/>
    </source>
</evidence>
<keyword evidence="8" id="KW-0479">Metal-binding</keyword>
<dbReference type="PANTHER" id="PTHR43030">
    <property type="entry name" value="PHOSPHOENOLPYRUVATE SYNTHASE"/>
    <property type="match status" value="1"/>
</dbReference>
<keyword evidence="17" id="KW-1185">Reference proteome</keyword>
<name>A0A4R4ZQP0_9ACTN</name>
<evidence type="ECO:0000256" key="12">
    <source>
        <dbReference type="ARBA" id="ARBA00022842"/>
    </source>
</evidence>
<dbReference type="GO" id="GO:0008986">
    <property type="term" value="F:pyruvate, water dikinase activity"/>
    <property type="evidence" value="ECO:0007669"/>
    <property type="project" value="UniProtKB-EC"/>
</dbReference>
<comment type="cofactor">
    <cofactor evidence="1">
        <name>Mg(2+)</name>
        <dbReference type="ChEBI" id="CHEBI:18420"/>
    </cofactor>
</comment>
<sequence>MISECMQLQTFASRQVVGGRRLGCEVVCRPLAVGTFGTDRLAATGLEWDRQRRLNGFPFSEMSRLRRPEMTVRVGINGFGRIGRDFLRAALERGTEVVEVVAINDIADTATLANLLQYDVAMTDSPYVHRETGGTSYTTTGAAYLEFVRAARLRPLIAAQIRRLREGADVVAVGAFIRTAFFDAQVAPNLAEAITLEYVALGGPEAALFVSCLAADEPLDEFLTGPQELFVQVKGNHTLLSACKRCWGSAFTDRAITYREGQGIDHLSVTPRVGIELMPVSAPDREPVLISSEG</sequence>
<dbReference type="GO" id="GO:0051287">
    <property type="term" value="F:NAD binding"/>
    <property type="evidence" value="ECO:0007669"/>
    <property type="project" value="InterPro"/>
</dbReference>
<evidence type="ECO:0000256" key="7">
    <source>
        <dbReference type="ARBA" id="ARBA00022679"/>
    </source>
</evidence>
<dbReference type="Gene3D" id="3.30.1490.20">
    <property type="entry name" value="ATP-grasp fold, A domain"/>
    <property type="match status" value="1"/>
</dbReference>
<comment type="similarity">
    <text evidence="4">Belongs to the PEP-utilizing enzyme family.</text>
</comment>
<keyword evidence="10" id="KW-0418">Kinase</keyword>
<keyword evidence="12" id="KW-0460">Magnesium</keyword>
<keyword evidence="9" id="KW-0547">Nucleotide-binding</keyword>
<evidence type="ECO:0000259" key="15">
    <source>
        <dbReference type="SMART" id="SM00846"/>
    </source>
</evidence>
<dbReference type="GO" id="GO:0005524">
    <property type="term" value="F:ATP binding"/>
    <property type="evidence" value="ECO:0007669"/>
    <property type="project" value="UniProtKB-KW"/>
</dbReference>
<protein>
    <recommendedName>
        <fullName evidence="6">Phosphoenolpyruvate synthase</fullName>
        <ecNumber evidence="5">2.7.9.2</ecNumber>
    </recommendedName>
    <alternativeName>
        <fullName evidence="13">Pyruvate, water dikinase</fullName>
    </alternativeName>
</protein>
<accession>A0A4R4ZQP0</accession>
<keyword evidence="7" id="KW-0808">Transferase</keyword>
<dbReference type="Pfam" id="PF01326">
    <property type="entry name" value="PPDK_N"/>
    <property type="match status" value="1"/>
</dbReference>
<evidence type="ECO:0000256" key="14">
    <source>
        <dbReference type="ARBA" id="ARBA00047700"/>
    </source>
</evidence>
<comment type="function">
    <text evidence="2">Catalyzes the phosphorylation of pyruvate to phosphoenolpyruvate.</text>
</comment>
<dbReference type="EMBL" id="SMKX01000022">
    <property type="protein sequence ID" value="TDD60650.1"/>
    <property type="molecule type" value="Genomic_DNA"/>
</dbReference>
<evidence type="ECO:0000256" key="1">
    <source>
        <dbReference type="ARBA" id="ARBA00001946"/>
    </source>
</evidence>
<comment type="caution">
    <text evidence="16">The sequence shown here is derived from an EMBL/GenBank/DDBJ whole genome shotgun (WGS) entry which is preliminary data.</text>
</comment>
<evidence type="ECO:0000256" key="10">
    <source>
        <dbReference type="ARBA" id="ARBA00022777"/>
    </source>
</evidence>
<dbReference type="AlphaFoldDB" id="A0A4R4ZQP0"/>
<dbReference type="SMART" id="SM00846">
    <property type="entry name" value="Gp_dh_N"/>
    <property type="match status" value="1"/>
</dbReference>
<dbReference type="Gene3D" id="3.40.50.720">
    <property type="entry name" value="NAD(P)-binding Rossmann-like Domain"/>
    <property type="match status" value="1"/>
</dbReference>
<dbReference type="InterPro" id="IPR002192">
    <property type="entry name" value="PPDK_AMP/ATP-bd"/>
</dbReference>
<dbReference type="InterPro" id="IPR013815">
    <property type="entry name" value="ATP_grasp_subdomain_1"/>
</dbReference>
<dbReference type="Proteomes" id="UP000295124">
    <property type="component" value="Unassembled WGS sequence"/>
</dbReference>
<keyword evidence="11" id="KW-0067">ATP-binding</keyword>
<evidence type="ECO:0000256" key="3">
    <source>
        <dbReference type="ARBA" id="ARBA00004742"/>
    </source>
</evidence>
<reference evidence="16 17" key="1">
    <citation type="submission" date="2019-03" db="EMBL/GenBank/DDBJ databases">
        <title>Draft genome sequences of novel Actinobacteria.</title>
        <authorList>
            <person name="Sahin N."/>
            <person name="Ay H."/>
            <person name="Saygin H."/>
        </authorList>
    </citation>
    <scope>NUCLEOTIDE SEQUENCE [LARGE SCALE GENOMIC DNA]</scope>
    <source>
        <strain evidence="16 17">JCM 13523</strain>
    </source>
</reference>
<dbReference type="InterPro" id="IPR036291">
    <property type="entry name" value="NAD(P)-bd_dom_sf"/>
</dbReference>
<organism evidence="16 17">
    <name type="scientific">Kribbella antibiotica</name>
    <dbReference type="NCBI Taxonomy" id="190195"/>
    <lineage>
        <taxon>Bacteria</taxon>
        <taxon>Bacillati</taxon>
        <taxon>Actinomycetota</taxon>
        <taxon>Actinomycetes</taxon>
        <taxon>Propionibacteriales</taxon>
        <taxon>Kribbellaceae</taxon>
        <taxon>Kribbella</taxon>
    </lineage>
</organism>
<dbReference type="GO" id="GO:0046872">
    <property type="term" value="F:metal ion binding"/>
    <property type="evidence" value="ECO:0007669"/>
    <property type="project" value="UniProtKB-KW"/>
</dbReference>
<comment type="pathway">
    <text evidence="3">Carbohydrate biosynthesis; gluconeogenesis.</text>
</comment>
<evidence type="ECO:0000256" key="5">
    <source>
        <dbReference type="ARBA" id="ARBA00011996"/>
    </source>
</evidence>
<evidence type="ECO:0000256" key="8">
    <source>
        <dbReference type="ARBA" id="ARBA00022723"/>
    </source>
</evidence>
<evidence type="ECO:0000256" key="6">
    <source>
        <dbReference type="ARBA" id="ARBA00021623"/>
    </source>
</evidence>
<dbReference type="SUPFAM" id="SSF56059">
    <property type="entry name" value="Glutathione synthetase ATP-binding domain-like"/>
    <property type="match status" value="1"/>
</dbReference>
<dbReference type="InterPro" id="IPR006319">
    <property type="entry name" value="PEP_synth"/>
</dbReference>
<evidence type="ECO:0000313" key="16">
    <source>
        <dbReference type="EMBL" id="TDD60650.1"/>
    </source>
</evidence>
<dbReference type="UniPathway" id="UPA00138"/>
<proteinExistence type="inferred from homology"/>
<evidence type="ECO:0000256" key="13">
    <source>
        <dbReference type="ARBA" id="ARBA00033470"/>
    </source>
</evidence>
<evidence type="ECO:0000256" key="4">
    <source>
        <dbReference type="ARBA" id="ARBA00007837"/>
    </source>
</evidence>
<evidence type="ECO:0000256" key="9">
    <source>
        <dbReference type="ARBA" id="ARBA00022741"/>
    </source>
</evidence>
<gene>
    <name evidence="16" type="ORF">E1263_10245</name>
</gene>
<dbReference type="InterPro" id="IPR020828">
    <property type="entry name" value="GlycerAld_3-P_DH_NAD(P)-bd"/>
</dbReference>
<dbReference type="PANTHER" id="PTHR43030:SF1">
    <property type="entry name" value="PHOSPHOENOLPYRUVATE SYNTHASE"/>
    <property type="match status" value="1"/>
</dbReference>